<evidence type="ECO:0000313" key="6">
    <source>
        <dbReference type="EMBL" id="HIS47061.1"/>
    </source>
</evidence>
<gene>
    <name evidence="6" type="ORF">IAB46_05785</name>
</gene>
<dbReference type="SUPFAM" id="SSF53850">
    <property type="entry name" value="Periplasmic binding protein-like II"/>
    <property type="match status" value="1"/>
</dbReference>
<dbReference type="CDD" id="cd05466">
    <property type="entry name" value="PBP2_LTTR_substrate"/>
    <property type="match status" value="1"/>
</dbReference>
<proteinExistence type="inferred from homology"/>
<keyword evidence="4" id="KW-0804">Transcription</keyword>
<dbReference type="InterPro" id="IPR000847">
    <property type="entry name" value="LysR_HTH_N"/>
</dbReference>
<protein>
    <submittedName>
        <fullName evidence="6">LysR family transcriptional regulator</fullName>
    </submittedName>
</protein>
<dbReference type="Gene3D" id="3.40.190.290">
    <property type="match status" value="2"/>
</dbReference>
<sequence>MSVFFEYYKIFYFVAKTGNITGAARLLSVTQPSVTKSIRSLEKQLGCSLFVRSKKGVELTREGSLLFRKIQPACELIFSAEADLDDLRQMKAGIMRIGANELTFTSWLLPHVKTFKQKYPDVRIKIENITIKNVMEVLDSGTIDFAVLSSPVGVEDEKHSLIFRPDIELSSVDQIAKAVKESLGIGFLPEKVAKPAIDEGILQPISLAEPIPMRYNCILTVYNNPPSITARTFIDQFRDMRPLL</sequence>
<reference evidence="6" key="2">
    <citation type="journal article" date="2021" name="PeerJ">
        <title>Extensive microbial diversity within the chicken gut microbiome revealed by metagenomics and culture.</title>
        <authorList>
            <person name="Gilroy R."/>
            <person name="Ravi A."/>
            <person name="Getino M."/>
            <person name="Pursley I."/>
            <person name="Horton D.L."/>
            <person name="Alikhan N.F."/>
            <person name="Baker D."/>
            <person name="Gharbi K."/>
            <person name="Hall N."/>
            <person name="Watson M."/>
            <person name="Adriaenssens E.M."/>
            <person name="Foster-Nyarko E."/>
            <person name="Jarju S."/>
            <person name="Secka A."/>
            <person name="Antonio M."/>
            <person name="Oren A."/>
            <person name="Chaudhuri R.R."/>
            <person name="La Ragione R."/>
            <person name="Hildebrand F."/>
            <person name="Pallen M.J."/>
        </authorList>
    </citation>
    <scope>NUCLEOTIDE SEQUENCE</scope>
    <source>
        <strain evidence="6">CHK178-757</strain>
    </source>
</reference>
<dbReference type="AlphaFoldDB" id="A0A9D1F402"/>
<dbReference type="Gene3D" id="1.10.10.10">
    <property type="entry name" value="Winged helix-like DNA-binding domain superfamily/Winged helix DNA-binding domain"/>
    <property type="match status" value="1"/>
</dbReference>
<accession>A0A9D1F402</accession>
<evidence type="ECO:0000256" key="2">
    <source>
        <dbReference type="ARBA" id="ARBA00023015"/>
    </source>
</evidence>
<dbReference type="EMBL" id="DVIT01000022">
    <property type="protein sequence ID" value="HIS47061.1"/>
    <property type="molecule type" value="Genomic_DNA"/>
</dbReference>
<dbReference type="GO" id="GO:0003700">
    <property type="term" value="F:DNA-binding transcription factor activity"/>
    <property type="evidence" value="ECO:0007669"/>
    <property type="project" value="InterPro"/>
</dbReference>
<reference evidence="6" key="1">
    <citation type="submission" date="2020-10" db="EMBL/GenBank/DDBJ databases">
        <authorList>
            <person name="Gilroy R."/>
        </authorList>
    </citation>
    <scope>NUCLEOTIDE SEQUENCE</scope>
    <source>
        <strain evidence="6">CHK178-757</strain>
    </source>
</reference>
<dbReference type="PANTHER" id="PTHR30126:SF64">
    <property type="entry name" value="HTH-TYPE TRANSCRIPTIONAL REGULATOR CITR"/>
    <property type="match status" value="1"/>
</dbReference>
<dbReference type="InterPro" id="IPR036390">
    <property type="entry name" value="WH_DNA-bd_sf"/>
</dbReference>
<dbReference type="PRINTS" id="PR00039">
    <property type="entry name" value="HTHLYSR"/>
</dbReference>
<evidence type="ECO:0000256" key="3">
    <source>
        <dbReference type="ARBA" id="ARBA00023125"/>
    </source>
</evidence>
<evidence type="ECO:0000259" key="5">
    <source>
        <dbReference type="PROSITE" id="PS50931"/>
    </source>
</evidence>
<comment type="similarity">
    <text evidence="1">Belongs to the LysR transcriptional regulatory family.</text>
</comment>
<dbReference type="Pfam" id="PF00126">
    <property type="entry name" value="HTH_1"/>
    <property type="match status" value="1"/>
</dbReference>
<evidence type="ECO:0000256" key="1">
    <source>
        <dbReference type="ARBA" id="ARBA00009437"/>
    </source>
</evidence>
<dbReference type="Pfam" id="PF03466">
    <property type="entry name" value="LysR_substrate"/>
    <property type="match status" value="2"/>
</dbReference>
<dbReference type="InterPro" id="IPR005119">
    <property type="entry name" value="LysR_subst-bd"/>
</dbReference>
<feature type="domain" description="HTH lysR-type" evidence="5">
    <location>
        <begin position="9"/>
        <end position="60"/>
    </location>
</feature>
<comment type="caution">
    <text evidence="6">The sequence shown here is derived from an EMBL/GenBank/DDBJ whole genome shotgun (WGS) entry which is preliminary data.</text>
</comment>
<evidence type="ECO:0000313" key="7">
    <source>
        <dbReference type="Proteomes" id="UP000823927"/>
    </source>
</evidence>
<name>A0A9D1F402_9FIRM</name>
<dbReference type="InterPro" id="IPR036388">
    <property type="entry name" value="WH-like_DNA-bd_sf"/>
</dbReference>
<dbReference type="Proteomes" id="UP000823927">
    <property type="component" value="Unassembled WGS sequence"/>
</dbReference>
<dbReference type="PROSITE" id="PS50931">
    <property type="entry name" value="HTH_LYSR"/>
    <property type="match status" value="1"/>
</dbReference>
<dbReference type="GO" id="GO:0000976">
    <property type="term" value="F:transcription cis-regulatory region binding"/>
    <property type="evidence" value="ECO:0007669"/>
    <property type="project" value="TreeGrafter"/>
</dbReference>
<evidence type="ECO:0000256" key="4">
    <source>
        <dbReference type="ARBA" id="ARBA00023163"/>
    </source>
</evidence>
<dbReference type="SUPFAM" id="SSF46785">
    <property type="entry name" value="Winged helix' DNA-binding domain"/>
    <property type="match status" value="1"/>
</dbReference>
<organism evidence="6 7">
    <name type="scientific">Candidatus Scybalocola faecigallinarum</name>
    <dbReference type="NCBI Taxonomy" id="2840941"/>
    <lineage>
        <taxon>Bacteria</taxon>
        <taxon>Bacillati</taxon>
        <taxon>Bacillota</taxon>
        <taxon>Clostridia</taxon>
        <taxon>Lachnospirales</taxon>
        <taxon>Lachnospiraceae</taxon>
        <taxon>Lachnospiraceae incertae sedis</taxon>
        <taxon>Candidatus Scybalocola (ex Gilroy et al. 2021)</taxon>
    </lineage>
</organism>
<dbReference type="PANTHER" id="PTHR30126">
    <property type="entry name" value="HTH-TYPE TRANSCRIPTIONAL REGULATOR"/>
    <property type="match status" value="1"/>
</dbReference>
<keyword evidence="2" id="KW-0805">Transcription regulation</keyword>
<keyword evidence="3" id="KW-0238">DNA-binding</keyword>